<sequence>MNRCIKFLFFAAGLYFAAPLPAAAALVSTASENTAPQDAILIAQGSCSAAASQAAAQSGGQVLSVTMAQQGGRTVCVVTLLVPGRDGGRPRRTTVTVPQ</sequence>
<protein>
    <recommendedName>
        <fullName evidence="4">Secreted protein</fullName>
    </recommendedName>
</protein>
<dbReference type="EMBL" id="VTWH01000002">
    <property type="protein sequence ID" value="KAA0971060.1"/>
    <property type="molecule type" value="Genomic_DNA"/>
</dbReference>
<reference evidence="2 3" key="1">
    <citation type="submission" date="2019-08" db="EMBL/GenBank/DDBJ databases">
        <title>Aureimonas fodiniaquatilis sp. nov., isolated from a coal mine wastewater.</title>
        <authorList>
            <person name="Kim W."/>
        </authorList>
    </citation>
    <scope>NUCLEOTIDE SEQUENCE [LARGE SCALE GENOMIC DNA]</scope>
    <source>
        <strain evidence="2 3">CAU 1482</strain>
    </source>
</reference>
<evidence type="ECO:0000313" key="3">
    <source>
        <dbReference type="Proteomes" id="UP000324738"/>
    </source>
</evidence>
<accession>A0A5B0DZT8</accession>
<keyword evidence="3" id="KW-1185">Reference proteome</keyword>
<dbReference type="Proteomes" id="UP000324738">
    <property type="component" value="Unassembled WGS sequence"/>
</dbReference>
<feature type="signal peptide" evidence="1">
    <location>
        <begin position="1"/>
        <end position="24"/>
    </location>
</feature>
<gene>
    <name evidence="2" type="ORF">FPY71_11485</name>
</gene>
<comment type="caution">
    <text evidence="2">The sequence shown here is derived from an EMBL/GenBank/DDBJ whole genome shotgun (WGS) entry which is preliminary data.</text>
</comment>
<feature type="chain" id="PRO_5023046906" description="Secreted protein" evidence="1">
    <location>
        <begin position="25"/>
        <end position="99"/>
    </location>
</feature>
<evidence type="ECO:0000313" key="2">
    <source>
        <dbReference type="EMBL" id="KAA0971060.1"/>
    </source>
</evidence>
<dbReference type="AlphaFoldDB" id="A0A5B0DZT8"/>
<keyword evidence="1" id="KW-0732">Signal</keyword>
<organism evidence="2 3">
    <name type="scientific">Aureimonas fodinaquatilis</name>
    <dbReference type="NCBI Taxonomy" id="2565783"/>
    <lineage>
        <taxon>Bacteria</taxon>
        <taxon>Pseudomonadati</taxon>
        <taxon>Pseudomonadota</taxon>
        <taxon>Alphaproteobacteria</taxon>
        <taxon>Hyphomicrobiales</taxon>
        <taxon>Aurantimonadaceae</taxon>
        <taxon>Aureimonas</taxon>
    </lineage>
</organism>
<name>A0A5B0DZT8_9HYPH</name>
<evidence type="ECO:0008006" key="4">
    <source>
        <dbReference type="Google" id="ProtNLM"/>
    </source>
</evidence>
<proteinExistence type="predicted"/>
<evidence type="ECO:0000256" key="1">
    <source>
        <dbReference type="SAM" id="SignalP"/>
    </source>
</evidence>